<dbReference type="PROSITE" id="PS50983">
    <property type="entry name" value="FE_B12_PBP"/>
    <property type="match status" value="1"/>
</dbReference>
<dbReference type="InterPro" id="IPR050902">
    <property type="entry name" value="ABC_Transporter_SBP"/>
</dbReference>
<sequence>MVRVTRKPAANGATLDVSMRTLSLLRAALAATTLLGAGFGAVFGVAPAAHARQVTDLAGRTVTVPDHPKRVLLGEGRFVFAMALLDQKDPVARVVGWQGELKQQDPYSWNQLVTRYPKAAHVPLIGKTSEASVSPEKIVSLAPDVAVFSLSGHGPGRNNPMITALQDAGIPIVFIDFRQHPVQNTVPSMRILGQALDRQAEADAYIAFYEERLARVRKIVEPVPQAQRPRVFVEMLAGVWPACCHTTGNGSFGDLLEAAGGVNVAAPVLPGAIGDVSLEFLLDAKPDVYIATGSRSEPGRPGLLVGPGAAAQVSADSLTTLLARDGIRDLSAVTQHRAYGIWHAFYNSPYNVAAIEAMAKWFYPERAASLNPQETLDTLYRQFLNVDNAGTYWTAPAGSSGASSTSAASSTSPAAATSGAAATSAAAGTSAAAAPSIR</sequence>
<evidence type="ECO:0000313" key="2">
    <source>
        <dbReference type="EMBL" id="CAB3659304.1"/>
    </source>
</evidence>
<dbReference type="AlphaFoldDB" id="A0A6S6Z7N6"/>
<reference evidence="2 3" key="1">
    <citation type="submission" date="2020-04" db="EMBL/GenBank/DDBJ databases">
        <authorList>
            <person name="De Canck E."/>
        </authorList>
    </citation>
    <scope>NUCLEOTIDE SEQUENCE [LARGE SCALE GENOMIC DNA]</scope>
    <source>
        <strain evidence="2 3">LMG 3441</strain>
    </source>
</reference>
<dbReference type="PANTHER" id="PTHR30535">
    <property type="entry name" value="VITAMIN B12-BINDING PROTEIN"/>
    <property type="match status" value="1"/>
</dbReference>
<dbReference type="SUPFAM" id="SSF53807">
    <property type="entry name" value="Helical backbone' metal receptor"/>
    <property type="match status" value="1"/>
</dbReference>
<dbReference type="Proteomes" id="UP000494269">
    <property type="component" value="Unassembled WGS sequence"/>
</dbReference>
<dbReference type="EMBL" id="CADIJQ010000001">
    <property type="protein sequence ID" value="CAB3659304.1"/>
    <property type="molecule type" value="Genomic_DNA"/>
</dbReference>
<organism evidence="2 3">
    <name type="scientific">Achromobacter kerstersii</name>
    <dbReference type="NCBI Taxonomy" id="1353890"/>
    <lineage>
        <taxon>Bacteria</taxon>
        <taxon>Pseudomonadati</taxon>
        <taxon>Pseudomonadota</taxon>
        <taxon>Betaproteobacteria</taxon>
        <taxon>Burkholderiales</taxon>
        <taxon>Alcaligenaceae</taxon>
        <taxon>Achromobacter</taxon>
    </lineage>
</organism>
<protein>
    <recommendedName>
        <fullName evidence="1">Fe/B12 periplasmic-binding domain-containing protein</fullName>
    </recommendedName>
</protein>
<accession>A0A6S6Z7N6</accession>
<keyword evidence="3" id="KW-1185">Reference proteome</keyword>
<dbReference type="InterPro" id="IPR002491">
    <property type="entry name" value="ABC_transptr_periplasmic_BD"/>
</dbReference>
<dbReference type="Pfam" id="PF01497">
    <property type="entry name" value="Peripla_BP_2"/>
    <property type="match status" value="1"/>
</dbReference>
<dbReference type="Gene3D" id="3.40.50.1980">
    <property type="entry name" value="Nitrogenase molybdenum iron protein domain"/>
    <property type="match status" value="2"/>
</dbReference>
<dbReference type="PANTHER" id="PTHR30535:SF34">
    <property type="entry name" value="MOLYBDATE-BINDING PROTEIN MOLA"/>
    <property type="match status" value="1"/>
</dbReference>
<evidence type="ECO:0000313" key="3">
    <source>
        <dbReference type="Proteomes" id="UP000494269"/>
    </source>
</evidence>
<name>A0A6S6Z7N6_9BURK</name>
<gene>
    <name evidence="2" type="ORF">LMG3441_00470</name>
</gene>
<proteinExistence type="predicted"/>
<evidence type="ECO:0000259" key="1">
    <source>
        <dbReference type="PROSITE" id="PS50983"/>
    </source>
</evidence>
<feature type="domain" description="Fe/B12 periplasmic-binding" evidence="1">
    <location>
        <begin position="70"/>
        <end position="370"/>
    </location>
</feature>